<keyword evidence="2" id="KW-0560">Oxidoreductase</keyword>
<dbReference type="PROSITE" id="PS00061">
    <property type="entry name" value="ADH_SHORT"/>
    <property type="match status" value="1"/>
</dbReference>
<dbReference type="CDD" id="cd05233">
    <property type="entry name" value="SDR_c"/>
    <property type="match status" value="1"/>
</dbReference>
<gene>
    <name evidence="3" type="ORF">HMPREF0682_2684</name>
</gene>
<keyword evidence="4" id="KW-1185">Reference proteome</keyword>
<organism evidence="3 4">
    <name type="scientific">Propionibacterium acidifaciens F0233</name>
    <dbReference type="NCBI Taxonomy" id="553198"/>
    <lineage>
        <taxon>Bacteria</taxon>
        <taxon>Bacillati</taxon>
        <taxon>Actinomycetota</taxon>
        <taxon>Actinomycetes</taxon>
        <taxon>Propionibacteriales</taxon>
        <taxon>Propionibacteriaceae</taxon>
        <taxon>Propionibacterium</taxon>
    </lineage>
</organism>
<dbReference type="PRINTS" id="PR00080">
    <property type="entry name" value="SDRFAMILY"/>
</dbReference>
<sequence>MGSGPLADALVSCLAPRASELAAPALVLVLAGSAADLDPRFDEHLAALAQNGGGRAVVITEADEIAAEALVGDTRRTREEVLRHWPHRTARLATSGVLLNRISVGASTLLGHEPMLVRRVQACSRGAAGLSAGAVAEAVLALLHPRNTYCVGQELRVDGGLGLHWIAPAASISTLPSHRTVPSDPARSSDPARVLVLGASSGIGAAIATAWAARGAEVILAARREKELGEQLDQIRAAGGSGQLYSVDLGTPGAARAVVEHAWEELGPIGGLVHAAGVFALTSRDEPTRATLDRCMSINFLPYAEAAQTLWERWRGTGTSGSIVGISSVGGSRAMVPHLQAYGTSKAAMDHFTRTMALTMAAQGSRINTVAPGLIRTRLANAVDETFLQSWLARIPMGRPGTTTEIVPLASYLLSSRSQSVTGQVIALDGGFSLPNLPSVQLHRRTSA</sequence>
<proteinExistence type="inferred from homology"/>
<name>U2RM60_9ACTN</name>
<dbReference type="EMBL" id="ACVN02000209">
    <property type="protein sequence ID" value="ERK54643.1"/>
    <property type="molecule type" value="Genomic_DNA"/>
</dbReference>
<comment type="similarity">
    <text evidence="1">Belongs to the short-chain dehydrogenases/reductases (SDR) family.</text>
</comment>
<dbReference type="FunFam" id="3.40.50.720:FF:000084">
    <property type="entry name" value="Short-chain dehydrogenase reductase"/>
    <property type="match status" value="1"/>
</dbReference>
<evidence type="ECO:0000256" key="1">
    <source>
        <dbReference type="ARBA" id="ARBA00006484"/>
    </source>
</evidence>
<dbReference type="Gene3D" id="3.40.50.720">
    <property type="entry name" value="NAD(P)-binding Rossmann-like Domain"/>
    <property type="match status" value="1"/>
</dbReference>
<dbReference type="PANTHER" id="PTHR43477">
    <property type="entry name" value="DIHYDROANTICAPSIN 7-DEHYDROGENASE"/>
    <property type="match status" value="1"/>
</dbReference>
<dbReference type="SUPFAM" id="SSF51735">
    <property type="entry name" value="NAD(P)-binding Rossmann-fold domains"/>
    <property type="match status" value="1"/>
</dbReference>
<dbReference type="Proteomes" id="UP000017052">
    <property type="component" value="Unassembled WGS sequence"/>
</dbReference>
<dbReference type="InterPro" id="IPR002347">
    <property type="entry name" value="SDR_fam"/>
</dbReference>
<evidence type="ECO:0000256" key="2">
    <source>
        <dbReference type="ARBA" id="ARBA00023002"/>
    </source>
</evidence>
<dbReference type="InterPro" id="IPR036291">
    <property type="entry name" value="NAD(P)-bd_dom_sf"/>
</dbReference>
<dbReference type="Pfam" id="PF13561">
    <property type="entry name" value="adh_short_C2"/>
    <property type="match status" value="1"/>
</dbReference>
<dbReference type="InterPro" id="IPR020904">
    <property type="entry name" value="Sc_DH/Rdtase_CS"/>
</dbReference>
<dbReference type="AlphaFoldDB" id="U2RM60"/>
<evidence type="ECO:0000313" key="4">
    <source>
        <dbReference type="Proteomes" id="UP000017052"/>
    </source>
</evidence>
<dbReference type="GO" id="GO:0016491">
    <property type="term" value="F:oxidoreductase activity"/>
    <property type="evidence" value="ECO:0007669"/>
    <property type="project" value="UniProtKB-KW"/>
</dbReference>
<comment type="caution">
    <text evidence="3">The sequence shown here is derived from an EMBL/GenBank/DDBJ whole genome shotgun (WGS) entry which is preliminary data.</text>
</comment>
<dbReference type="InterPro" id="IPR051122">
    <property type="entry name" value="SDR_DHRS6-like"/>
</dbReference>
<dbReference type="PANTHER" id="PTHR43477:SF1">
    <property type="entry name" value="DIHYDROANTICAPSIN 7-DEHYDROGENASE"/>
    <property type="match status" value="1"/>
</dbReference>
<dbReference type="PRINTS" id="PR00081">
    <property type="entry name" value="GDHRDH"/>
</dbReference>
<protein>
    <submittedName>
        <fullName evidence="3">KR domain protein</fullName>
    </submittedName>
</protein>
<accession>U2RM60</accession>
<evidence type="ECO:0000313" key="3">
    <source>
        <dbReference type="EMBL" id="ERK54643.1"/>
    </source>
</evidence>
<reference evidence="3" key="1">
    <citation type="submission" date="2013-08" db="EMBL/GenBank/DDBJ databases">
        <authorList>
            <person name="Durkin A.S."/>
            <person name="Haft D.R."/>
            <person name="McCorrison J."/>
            <person name="Torralba M."/>
            <person name="Gillis M."/>
            <person name="Haft D.H."/>
            <person name="Methe B."/>
            <person name="Sutton G."/>
            <person name="Nelson K.E."/>
        </authorList>
    </citation>
    <scope>NUCLEOTIDE SEQUENCE [LARGE SCALE GENOMIC DNA]</scope>
    <source>
        <strain evidence="3">F0233</strain>
    </source>
</reference>